<dbReference type="Proteomes" id="UP000013049">
    <property type="component" value="Unassembled WGS sequence"/>
</dbReference>
<keyword evidence="1" id="KW-1133">Transmembrane helix</keyword>
<keyword evidence="1" id="KW-0812">Transmembrane</keyword>
<keyword evidence="1" id="KW-0472">Membrane</keyword>
<evidence type="ECO:0000313" key="2">
    <source>
        <dbReference type="EMBL" id="ENU94213.1"/>
    </source>
</evidence>
<proteinExistence type="predicted"/>
<reference evidence="2 3" key="1">
    <citation type="submission" date="2013-02" db="EMBL/GenBank/DDBJ databases">
        <title>The Genome Sequence of Acinetobacter sp. NIPH 758.</title>
        <authorList>
            <consortium name="The Broad Institute Genome Sequencing Platform"/>
            <consortium name="The Broad Institute Genome Sequencing Center for Infectious Disease"/>
            <person name="Cerqueira G."/>
            <person name="Feldgarden M."/>
            <person name="Courvalin P."/>
            <person name="Perichon B."/>
            <person name="Grillot-Courvalin C."/>
            <person name="Clermont D."/>
            <person name="Rocha E."/>
            <person name="Yoon E.-J."/>
            <person name="Nemec A."/>
            <person name="Walker B."/>
            <person name="Young S.K."/>
            <person name="Zeng Q."/>
            <person name="Gargeya S."/>
            <person name="Fitzgerald M."/>
            <person name="Haas B."/>
            <person name="Abouelleil A."/>
            <person name="Alvarado L."/>
            <person name="Arachchi H.M."/>
            <person name="Berlin A.M."/>
            <person name="Chapman S.B."/>
            <person name="Dewar J."/>
            <person name="Goldberg J."/>
            <person name="Griggs A."/>
            <person name="Gujja S."/>
            <person name="Hansen M."/>
            <person name="Howarth C."/>
            <person name="Imamovic A."/>
            <person name="Larimer J."/>
            <person name="McCowan C."/>
            <person name="Murphy C."/>
            <person name="Neiman D."/>
            <person name="Pearson M."/>
            <person name="Priest M."/>
            <person name="Roberts A."/>
            <person name="Saif S."/>
            <person name="Shea T."/>
            <person name="Sisk P."/>
            <person name="Sykes S."/>
            <person name="Wortman J."/>
            <person name="Nusbaum C."/>
            <person name="Birren B."/>
        </authorList>
    </citation>
    <scope>NUCLEOTIDE SEQUENCE [LARGE SCALE GENOMIC DNA]</scope>
    <source>
        <strain evidence="2 3">NIPH 758</strain>
    </source>
</reference>
<dbReference type="eggNOG" id="ENOG5031RNM">
    <property type="taxonomic scope" value="Bacteria"/>
</dbReference>
<dbReference type="RefSeq" id="WP_004770358.1">
    <property type="nucleotide sequence ID" value="NZ_KB849356.1"/>
</dbReference>
<gene>
    <name evidence="2" type="ORF">F971_00107</name>
</gene>
<feature type="transmembrane region" description="Helical" evidence="1">
    <location>
        <begin position="59"/>
        <end position="86"/>
    </location>
</feature>
<dbReference type="PATRIC" id="fig|1217712.3.peg.107"/>
<organism evidence="2 3">
    <name type="scientific">Acinetobacter vivianii</name>
    <dbReference type="NCBI Taxonomy" id="1776742"/>
    <lineage>
        <taxon>Bacteria</taxon>
        <taxon>Pseudomonadati</taxon>
        <taxon>Pseudomonadota</taxon>
        <taxon>Gammaproteobacteria</taxon>
        <taxon>Moraxellales</taxon>
        <taxon>Moraxellaceae</taxon>
        <taxon>Acinetobacter</taxon>
    </lineage>
</organism>
<feature type="transmembrane region" description="Helical" evidence="1">
    <location>
        <begin position="35"/>
        <end position="53"/>
    </location>
</feature>
<dbReference type="AlphaFoldDB" id="N8WBG3"/>
<name>N8WBG3_9GAMM</name>
<sequence>MEEKKAEKKIMGSYELTKYDHFINPIFIKDVKSELILLIFSLVCLWILIPAIFNSDRWIVMIFNFNISLYYLYPVVVGLICLLCIFRKVFKYYSRAVFHFYFKDDFLVLNIFEFKSVQFNTFNFVIDKYRIGHWNGFKKEYFNCVGIYGNKKVYLIPVADGKQDELVKLLLDHGGNQTYY</sequence>
<protein>
    <submittedName>
        <fullName evidence="2">Uncharacterized protein</fullName>
    </submittedName>
</protein>
<dbReference type="EMBL" id="APPC01000001">
    <property type="protein sequence ID" value="ENU94213.1"/>
    <property type="molecule type" value="Genomic_DNA"/>
</dbReference>
<dbReference type="HOGENOM" id="CLU_1567334_0_0_6"/>
<evidence type="ECO:0000313" key="3">
    <source>
        <dbReference type="Proteomes" id="UP000013049"/>
    </source>
</evidence>
<evidence type="ECO:0000256" key="1">
    <source>
        <dbReference type="SAM" id="Phobius"/>
    </source>
</evidence>
<comment type="caution">
    <text evidence="2">The sequence shown here is derived from an EMBL/GenBank/DDBJ whole genome shotgun (WGS) entry which is preliminary data.</text>
</comment>
<accession>N8WBG3</accession>